<name>A0ABQ8Z6Z8_9EUKA</name>
<keyword evidence="4" id="KW-0378">Hydrolase</keyword>
<feature type="compositionally biased region" description="Basic residues" evidence="1">
    <location>
        <begin position="206"/>
        <end position="223"/>
    </location>
</feature>
<dbReference type="InterPro" id="IPR018200">
    <property type="entry name" value="USP_CS"/>
</dbReference>
<dbReference type="PANTHER" id="PTHR21646:SF46">
    <property type="entry name" value="UBIQUITIN CARBOXYL-TERMINAL HYDROLASE"/>
    <property type="match status" value="1"/>
</dbReference>
<feature type="region of interest" description="Disordered" evidence="1">
    <location>
        <begin position="206"/>
        <end position="266"/>
    </location>
</feature>
<dbReference type="PROSITE" id="PS50235">
    <property type="entry name" value="USP_3"/>
    <property type="match status" value="1"/>
</dbReference>
<dbReference type="GO" id="GO:0016787">
    <property type="term" value="F:hydrolase activity"/>
    <property type="evidence" value="ECO:0007669"/>
    <property type="project" value="UniProtKB-KW"/>
</dbReference>
<feature type="compositionally biased region" description="Low complexity" evidence="1">
    <location>
        <begin position="843"/>
        <end position="860"/>
    </location>
</feature>
<feature type="compositionally biased region" description="Polar residues" evidence="1">
    <location>
        <begin position="861"/>
        <end position="875"/>
    </location>
</feature>
<feature type="compositionally biased region" description="Polar residues" evidence="1">
    <location>
        <begin position="386"/>
        <end position="397"/>
    </location>
</feature>
<dbReference type="Proteomes" id="UP001150062">
    <property type="component" value="Unassembled WGS sequence"/>
</dbReference>
<reference evidence="4" key="1">
    <citation type="submission" date="2022-08" db="EMBL/GenBank/DDBJ databases">
        <title>Novel sulfate-reducing endosymbionts in the free-living metamonad Anaeramoeba.</title>
        <authorList>
            <person name="Jerlstrom-Hultqvist J."/>
            <person name="Cepicka I."/>
            <person name="Gallot-Lavallee L."/>
            <person name="Salas-Leiva D."/>
            <person name="Curtis B.A."/>
            <person name="Zahonova K."/>
            <person name="Pipaliya S."/>
            <person name="Dacks J."/>
            <person name="Roger A.J."/>
        </authorList>
    </citation>
    <scope>NUCLEOTIDE SEQUENCE</scope>
    <source>
        <strain evidence="4">Schooner1</strain>
    </source>
</reference>
<feature type="compositionally biased region" description="Low complexity" evidence="1">
    <location>
        <begin position="372"/>
        <end position="385"/>
    </location>
</feature>
<feature type="compositionally biased region" description="Low complexity" evidence="1">
    <location>
        <begin position="743"/>
        <end position="760"/>
    </location>
</feature>
<sequence length="1139" mass="131398">MEYVERDKRREGMSIQDQFGLYNALGGNNQIKTLHMDCYLISTKWMKKFRNYINYSVLKKNLNARVKNRKNPLAINNKNLFKKKSINPKLKEGKDYEIVNKETWNLLTSIYGGGPKIERITFSKNNNWCIDLVIPKYKVSLENKSNSCLIQIPSTNTILELKERSVVQLGLKNSAGSCLKFNSFYSKLFSSFAIFFFFAYSSQKPKNNKTKNKKLKTKNKKQKTTTQNKTKTKNNKTKNKTNHKNKKKITKTKPKTTKTKSQTSDNLWTGHNEEKVIEIKNMNQKIYSLESGSELPTFVLCYTKKKKKQAEINNYNHNSSSQYENKTSTQDYSFKNDFVFVSNDPNNLYENITGVSTYTQDNSMFNQNYSFDNQNDPNPNKNQTNSSNLKPNTNQIETSLSTTTNTTNNHNDFNSYSVNDNYGINSTSILWENDNNLTSTNIDNYSSYGINTEMKDLGVKPTSDILKDSIPETLDVSQDSGGIFVKKSYLGTNSMEMNNYPRETLQAKPLDPNVRGLVGLNNLGNTCYFNSGLQCLLNTKPIVAYFLSKKYKKEINTKNPIGTGGKLVNEFANIMSQYWNEKSNTLNPKKLKNIIGNIAPQFSGNSQEDSQELLNFIIDGLHEDLNRIKDKPLTDKIEGNENDNDFEIGKLSWLTFKKRNDSIIQELLIGQLRSKVTCNKCQSTSTTFDPFLFLPVPIPKARRQLKFSTTGIYNVTVVRDQELPTEFRQKKQKKKKKKKKNKNNNNNYNDSNDSFNYNNYYNNMNNKSTSGHKYIRISHQILVKQGPNYNRTVQSKVVGIPILIPFEKMVIEYSALYDQILSKISNMINLDKIYNFEKNKKIGNNNNNNNNNNENNENYNQYSDFQSESVDSTPSWEGWGGFQSTQNPNNLDREYWEKWGFVKNEFSPFFKIAKTSSFSSYLMKEYKENESIEIDDVSEFHLSLLWNPNLVNEGLVTTQILSATLKDDSVKKLDLENGKNKQQDGISLLSCIKQFVTLENLGKKDMVFCKNCKAHTQAEKKMDVWVLPTILIIHLKRFEYENQMRSKITEFINFPLQIDLAEIVQGGKGNGYVYNLYAVSNHSGVASAGHYTAMCRNKNDKKWYNFNDSWVSQIDDNKIQSSEAYLLFYQRKQIETKKK</sequence>
<dbReference type="PROSITE" id="PS00972">
    <property type="entry name" value="USP_1"/>
    <property type="match status" value="1"/>
</dbReference>
<dbReference type="PANTHER" id="PTHR21646">
    <property type="entry name" value="UBIQUITIN CARBOXYL-TERMINAL HYDROLASE"/>
    <property type="match status" value="1"/>
</dbReference>
<protein>
    <submittedName>
        <fullName evidence="4">Ubiquitin carboxyl-terminal hydrolase</fullName>
    </submittedName>
</protein>
<dbReference type="Pfam" id="PF06337">
    <property type="entry name" value="DUSP"/>
    <property type="match status" value="1"/>
</dbReference>
<evidence type="ECO:0000313" key="5">
    <source>
        <dbReference type="Proteomes" id="UP001150062"/>
    </source>
</evidence>
<evidence type="ECO:0000256" key="1">
    <source>
        <dbReference type="SAM" id="MobiDB-lite"/>
    </source>
</evidence>
<feature type="domain" description="USP" evidence="2">
    <location>
        <begin position="518"/>
        <end position="1132"/>
    </location>
</feature>
<feature type="compositionally biased region" description="Basic residues" evidence="1">
    <location>
        <begin position="230"/>
        <end position="258"/>
    </location>
</feature>
<organism evidence="4 5">
    <name type="scientific">Anaeramoeba flamelloides</name>
    <dbReference type="NCBI Taxonomy" id="1746091"/>
    <lineage>
        <taxon>Eukaryota</taxon>
        <taxon>Metamonada</taxon>
        <taxon>Anaeramoebidae</taxon>
        <taxon>Anaeramoeba</taxon>
    </lineage>
</organism>
<dbReference type="InterPro" id="IPR006615">
    <property type="entry name" value="Pept_C19_DUSP"/>
</dbReference>
<dbReference type="InterPro" id="IPR028889">
    <property type="entry name" value="USP"/>
</dbReference>
<dbReference type="CDD" id="cd02674">
    <property type="entry name" value="Peptidase_C19R"/>
    <property type="match status" value="1"/>
</dbReference>
<feature type="region of interest" description="Disordered" evidence="1">
    <location>
        <begin position="726"/>
        <end position="760"/>
    </location>
</feature>
<dbReference type="SMART" id="SM00695">
    <property type="entry name" value="DUSP"/>
    <property type="match status" value="1"/>
</dbReference>
<dbReference type="SUPFAM" id="SSF54001">
    <property type="entry name" value="Cysteine proteinases"/>
    <property type="match status" value="1"/>
</dbReference>
<evidence type="ECO:0000313" key="4">
    <source>
        <dbReference type="EMBL" id="KAJ6252680.1"/>
    </source>
</evidence>
<dbReference type="PROSITE" id="PS51283">
    <property type="entry name" value="DUSP"/>
    <property type="match status" value="1"/>
</dbReference>
<accession>A0ABQ8Z6Z8</accession>
<dbReference type="EMBL" id="JAOAOG010000040">
    <property type="protein sequence ID" value="KAJ6252680.1"/>
    <property type="molecule type" value="Genomic_DNA"/>
</dbReference>
<dbReference type="InterPro" id="IPR001394">
    <property type="entry name" value="Peptidase_C19_UCH"/>
</dbReference>
<feature type="region of interest" description="Disordered" evidence="1">
    <location>
        <begin position="364"/>
        <end position="414"/>
    </location>
</feature>
<dbReference type="InterPro" id="IPR038765">
    <property type="entry name" value="Papain-like_cys_pep_sf"/>
</dbReference>
<dbReference type="InterPro" id="IPR050185">
    <property type="entry name" value="Ub_carboxyl-term_hydrolase"/>
</dbReference>
<comment type="caution">
    <text evidence="4">The sequence shown here is derived from an EMBL/GenBank/DDBJ whole genome shotgun (WGS) entry which is preliminary data.</text>
</comment>
<keyword evidence="5" id="KW-1185">Reference proteome</keyword>
<feature type="compositionally biased region" description="Basic residues" evidence="1">
    <location>
        <begin position="730"/>
        <end position="742"/>
    </location>
</feature>
<dbReference type="Gene3D" id="3.30.2230.10">
    <property type="entry name" value="DUSP-like"/>
    <property type="match status" value="1"/>
</dbReference>
<gene>
    <name evidence="4" type="ORF">M0813_13889</name>
</gene>
<dbReference type="SUPFAM" id="SSF143791">
    <property type="entry name" value="DUSP-like"/>
    <property type="match status" value="1"/>
</dbReference>
<evidence type="ECO:0000259" key="2">
    <source>
        <dbReference type="PROSITE" id="PS50235"/>
    </source>
</evidence>
<proteinExistence type="predicted"/>
<dbReference type="InterPro" id="IPR035927">
    <property type="entry name" value="DUSP-like_sf"/>
</dbReference>
<dbReference type="Pfam" id="PF00443">
    <property type="entry name" value="UCH"/>
    <property type="match status" value="1"/>
</dbReference>
<feature type="region of interest" description="Disordered" evidence="1">
    <location>
        <begin position="843"/>
        <end position="875"/>
    </location>
</feature>
<feature type="domain" description="DUSP" evidence="3">
    <location>
        <begin position="13"/>
        <end position="122"/>
    </location>
</feature>
<dbReference type="Gene3D" id="3.90.70.10">
    <property type="entry name" value="Cysteine proteinases"/>
    <property type="match status" value="2"/>
</dbReference>
<evidence type="ECO:0000259" key="3">
    <source>
        <dbReference type="PROSITE" id="PS51283"/>
    </source>
</evidence>
<feature type="compositionally biased region" description="Low complexity" evidence="1">
    <location>
        <begin position="398"/>
        <end position="414"/>
    </location>
</feature>
<dbReference type="PROSITE" id="PS00973">
    <property type="entry name" value="USP_2"/>
    <property type="match status" value="1"/>
</dbReference>